<dbReference type="Gene3D" id="1.20.5.1700">
    <property type="match status" value="1"/>
</dbReference>
<feature type="coiled-coil region" evidence="6">
    <location>
        <begin position="718"/>
        <end position="766"/>
    </location>
</feature>
<dbReference type="Pfam" id="PF05010">
    <property type="entry name" value="TACC_C"/>
    <property type="match status" value="1"/>
</dbReference>
<feature type="compositionally biased region" description="Low complexity" evidence="7">
    <location>
        <begin position="546"/>
        <end position="562"/>
    </location>
</feature>
<proteinExistence type="inferred from homology"/>
<accession>A0ABP1S0S0</accession>
<evidence type="ECO:0000256" key="5">
    <source>
        <dbReference type="ARBA" id="ARBA00023212"/>
    </source>
</evidence>
<evidence type="ECO:0000256" key="6">
    <source>
        <dbReference type="SAM" id="Coils"/>
    </source>
</evidence>
<comment type="similarity">
    <text evidence="2">Belongs to the TACC family.</text>
</comment>
<dbReference type="Proteomes" id="UP001642540">
    <property type="component" value="Unassembled WGS sequence"/>
</dbReference>
<keyword evidence="5" id="KW-0206">Cytoskeleton</keyword>
<feature type="compositionally biased region" description="Basic and acidic residues" evidence="7">
    <location>
        <begin position="357"/>
        <end position="366"/>
    </location>
</feature>
<dbReference type="InterPro" id="IPR007707">
    <property type="entry name" value="TACC_C"/>
</dbReference>
<evidence type="ECO:0000313" key="10">
    <source>
        <dbReference type="Proteomes" id="UP001642540"/>
    </source>
</evidence>
<feature type="region of interest" description="Disordered" evidence="7">
    <location>
        <begin position="347"/>
        <end position="368"/>
    </location>
</feature>
<organism evidence="9 10">
    <name type="scientific">Orchesella dallaii</name>
    <dbReference type="NCBI Taxonomy" id="48710"/>
    <lineage>
        <taxon>Eukaryota</taxon>
        <taxon>Metazoa</taxon>
        <taxon>Ecdysozoa</taxon>
        <taxon>Arthropoda</taxon>
        <taxon>Hexapoda</taxon>
        <taxon>Collembola</taxon>
        <taxon>Entomobryomorpha</taxon>
        <taxon>Entomobryoidea</taxon>
        <taxon>Orchesellidae</taxon>
        <taxon>Orchesellinae</taxon>
        <taxon>Orchesella</taxon>
    </lineage>
</organism>
<protein>
    <recommendedName>
        <fullName evidence="8">Transforming acidic coiled-coil-containing protein C-terminal domain-containing protein</fullName>
    </recommendedName>
</protein>
<sequence length="776" mass="84833">MAQEDLNRNPILPSLTEDEQFMSAEAFSSANSAYDWDSLVSRGGCSNNPQQTSVKSRWERDSLYVKFDPLLNSQNADGGGMGAPGGSAVNDRLSSVFKVPNLPGKLPPPLGAANGNVYSPVSDSGSSYKSANDESASHEVLDDELFIPPTNGSLHNCPSPPRHDLQQLGKGDAESSLNTTDFELAAEFLNQEKEIFNETVILTMPIFLEDDKVNGNDIVCGESSPPPPSAPPAPTLRVTDPDGVSAVSHPENEDSQCQNNLLFSPFSVSTPAQRVDSDDVDELNNMFNKTVAISTPVRSCGAVFDIGSGEPVAGADMNDEDLKKRAEVSISDDSFLEAFSRGVCLKTPARPVPADSKSPEGDEKPHHNQYLNETFDMSLPSASESLDVTQIITSTDFDADAVGNGNQNLNLTQPLSQFPVGCDDNNDHHEEQDEEEERLDHTAPIIDTSFSEEDDIPTAPNSVEPFPTEEGPAEQEEQGCQDIIIEDSKLGMESPPPPSPKIEKSLENCSPSPESTIPSESFANSSNPNVISPSKSFTIAENGIESSGDGDSSLSSSSGNNSQAERAPTPSPSSPLPKAYQERLDRIQALKDQIAQSDLEYEEICRESKEEVTMKEGRLKAITTQVEEKTKSVERKEAAVQQATEERDQAIADLKKMEANFAEMLGMYENIKSLQIGMEKNCEALKKREHVLVQALQRREERDNASCQVVDDCLEVMKEEFETRVKEKEAENLKLKARLRMCEMSVEKMEAKMVQLDRESDKLRALCDDLLKADIN</sequence>
<feature type="region of interest" description="Disordered" evidence="7">
    <location>
        <begin position="108"/>
        <end position="137"/>
    </location>
</feature>
<evidence type="ECO:0000259" key="8">
    <source>
        <dbReference type="Pfam" id="PF05010"/>
    </source>
</evidence>
<feature type="compositionally biased region" description="Low complexity" evidence="7">
    <location>
        <begin position="510"/>
        <end position="521"/>
    </location>
</feature>
<evidence type="ECO:0000256" key="2">
    <source>
        <dbReference type="ARBA" id="ARBA00009423"/>
    </source>
</evidence>
<gene>
    <name evidence="9" type="ORF">ODALV1_LOCUS28322</name>
</gene>
<evidence type="ECO:0000256" key="7">
    <source>
        <dbReference type="SAM" id="MobiDB-lite"/>
    </source>
</evidence>
<feature type="region of interest" description="Disordered" evidence="7">
    <location>
        <begin position="408"/>
        <end position="579"/>
    </location>
</feature>
<keyword evidence="3" id="KW-0963">Cytoplasm</keyword>
<evidence type="ECO:0000256" key="4">
    <source>
        <dbReference type="ARBA" id="ARBA00023054"/>
    </source>
</evidence>
<feature type="compositionally biased region" description="Polar residues" evidence="7">
    <location>
        <begin position="522"/>
        <end position="539"/>
    </location>
</feature>
<reference evidence="9 10" key="1">
    <citation type="submission" date="2024-08" db="EMBL/GenBank/DDBJ databases">
        <authorList>
            <person name="Cucini C."/>
            <person name="Frati F."/>
        </authorList>
    </citation>
    <scope>NUCLEOTIDE SEQUENCE [LARGE SCALE GENOMIC DNA]</scope>
</reference>
<feature type="compositionally biased region" description="Polar residues" evidence="7">
    <location>
        <begin position="116"/>
        <end position="130"/>
    </location>
</feature>
<feature type="region of interest" description="Disordered" evidence="7">
    <location>
        <begin position="150"/>
        <end position="174"/>
    </location>
</feature>
<comment type="subcellular location">
    <subcellularLocation>
        <location evidence="1">Cytoplasm</location>
        <location evidence="1">Cytoskeleton</location>
    </subcellularLocation>
</comment>
<keyword evidence="10" id="KW-1185">Reference proteome</keyword>
<feature type="coiled-coil region" evidence="6">
    <location>
        <begin position="587"/>
        <end position="660"/>
    </location>
</feature>
<name>A0ABP1S0S0_9HEXA</name>
<evidence type="ECO:0000256" key="3">
    <source>
        <dbReference type="ARBA" id="ARBA00022490"/>
    </source>
</evidence>
<keyword evidence="4 6" id="KW-0175">Coiled coil</keyword>
<dbReference type="EMBL" id="CAXLJM020000138">
    <property type="protein sequence ID" value="CAL8140532.1"/>
    <property type="molecule type" value="Genomic_DNA"/>
</dbReference>
<feature type="domain" description="Transforming acidic coiled-coil-containing protein C-terminal" evidence="8">
    <location>
        <begin position="585"/>
        <end position="770"/>
    </location>
</feature>
<evidence type="ECO:0000313" key="9">
    <source>
        <dbReference type="EMBL" id="CAL8140532.1"/>
    </source>
</evidence>
<evidence type="ECO:0000256" key="1">
    <source>
        <dbReference type="ARBA" id="ARBA00004245"/>
    </source>
</evidence>
<comment type="caution">
    <text evidence="9">The sequence shown here is derived from an EMBL/GenBank/DDBJ whole genome shotgun (WGS) entry which is preliminary data.</text>
</comment>